<gene>
    <name evidence="2" type="ORF">K491DRAFT_602041</name>
</gene>
<proteinExistence type="predicted"/>
<dbReference type="Proteomes" id="UP000799324">
    <property type="component" value="Unassembled WGS sequence"/>
</dbReference>
<dbReference type="EMBL" id="MU004374">
    <property type="protein sequence ID" value="KAF2653860.1"/>
    <property type="molecule type" value="Genomic_DNA"/>
</dbReference>
<feature type="region of interest" description="Disordered" evidence="1">
    <location>
        <begin position="350"/>
        <end position="512"/>
    </location>
</feature>
<feature type="compositionally biased region" description="Low complexity" evidence="1">
    <location>
        <begin position="470"/>
        <end position="485"/>
    </location>
</feature>
<feature type="region of interest" description="Disordered" evidence="1">
    <location>
        <begin position="221"/>
        <end position="249"/>
    </location>
</feature>
<sequence>MLTPELHVLKPIDPSLSHSDDYEIFTISDAQVVYAGKHGGLASLLSAYSDTPLRVEGRLEAPDRSQLRCRKPLKPVDIEVRNVTRYSYGQTEDGETVLWALGEAGWFELRPRPSYEEHFQEMMEAVEILYFITDIYNEPRKKGGGPTAPLIFQEYAEDERFQCQDPAEAEQIFNKHLPFLIMCFLNRAQGIGWGNTPLYQYYRKRYPNDFETARLRIEGKYVPPKPSRKQSAPTQAKAKSIQPSGVPKKDDNWWKASALFEFIQKAVNQRAVHVGHVTLERVAKLLVRRYQIDEEETARNVLRVHASNLCYMINHPRRKNLEAYRREPIYGELAVGHNLSAADVRRAESVELRPRRDHGTLKDEVSSDSDSSSSIETPQRRPVRMKKGRLSVLRPRSSKYSGKGNSVKYGKGKGKSPQSRTLTDSEDEGFQQSDSASEDEIDTPTQALSLGKRKHVTDAIDLTSRKRAASTSLESEPQSPPTSSSEDNDVHTEPLPLRWRSGNAPVKSTSPGLIPSIVSTPLPTYTPNGPRDSWLCTFDGCSQRIYGASTELGQSLIKEHFVDHANGRHNEVNILLNEELKLRLPVNNLLKRIREMSEQQQPLFPSLTQSAAAIHPQPIRRLA</sequence>
<dbReference type="OrthoDB" id="5382953at2759"/>
<protein>
    <recommendedName>
        <fullName evidence="4">DNA (cytosine-5)-methyltransferase 1 replication foci domain-containing protein</fullName>
    </recommendedName>
</protein>
<accession>A0A6A6T277</accession>
<evidence type="ECO:0000256" key="1">
    <source>
        <dbReference type="SAM" id="MobiDB-lite"/>
    </source>
</evidence>
<evidence type="ECO:0000313" key="3">
    <source>
        <dbReference type="Proteomes" id="UP000799324"/>
    </source>
</evidence>
<reference evidence="2" key="1">
    <citation type="journal article" date="2020" name="Stud. Mycol.">
        <title>101 Dothideomycetes genomes: a test case for predicting lifestyles and emergence of pathogens.</title>
        <authorList>
            <person name="Haridas S."/>
            <person name="Albert R."/>
            <person name="Binder M."/>
            <person name="Bloem J."/>
            <person name="Labutti K."/>
            <person name="Salamov A."/>
            <person name="Andreopoulos B."/>
            <person name="Baker S."/>
            <person name="Barry K."/>
            <person name="Bills G."/>
            <person name="Bluhm B."/>
            <person name="Cannon C."/>
            <person name="Castanera R."/>
            <person name="Culley D."/>
            <person name="Daum C."/>
            <person name="Ezra D."/>
            <person name="Gonzalez J."/>
            <person name="Henrissat B."/>
            <person name="Kuo A."/>
            <person name="Liang C."/>
            <person name="Lipzen A."/>
            <person name="Lutzoni F."/>
            <person name="Magnuson J."/>
            <person name="Mondo S."/>
            <person name="Nolan M."/>
            <person name="Ohm R."/>
            <person name="Pangilinan J."/>
            <person name="Park H.-J."/>
            <person name="Ramirez L."/>
            <person name="Alfaro M."/>
            <person name="Sun H."/>
            <person name="Tritt A."/>
            <person name="Yoshinaga Y."/>
            <person name="Zwiers L.-H."/>
            <person name="Turgeon B."/>
            <person name="Goodwin S."/>
            <person name="Spatafora J."/>
            <person name="Crous P."/>
            <person name="Grigoriev I."/>
        </authorList>
    </citation>
    <scope>NUCLEOTIDE SEQUENCE</scope>
    <source>
        <strain evidence="2">CBS 122681</strain>
    </source>
</reference>
<evidence type="ECO:0000313" key="2">
    <source>
        <dbReference type="EMBL" id="KAF2653860.1"/>
    </source>
</evidence>
<evidence type="ECO:0008006" key="4">
    <source>
        <dbReference type="Google" id="ProtNLM"/>
    </source>
</evidence>
<organism evidence="2 3">
    <name type="scientific">Lophiostoma macrostomum CBS 122681</name>
    <dbReference type="NCBI Taxonomy" id="1314788"/>
    <lineage>
        <taxon>Eukaryota</taxon>
        <taxon>Fungi</taxon>
        <taxon>Dikarya</taxon>
        <taxon>Ascomycota</taxon>
        <taxon>Pezizomycotina</taxon>
        <taxon>Dothideomycetes</taxon>
        <taxon>Pleosporomycetidae</taxon>
        <taxon>Pleosporales</taxon>
        <taxon>Lophiostomataceae</taxon>
        <taxon>Lophiostoma</taxon>
    </lineage>
</organism>
<feature type="compositionally biased region" description="Basic and acidic residues" evidence="1">
    <location>
        <begin position="350"/>
        <end position="365"/>
    </location>
</feature>
<dbReference type="AlphaFoldDB" id="A0A6A6T277"/>
<name>A0A6A6T277_9PLEO</name>
<keyword evidence="3" id="KW-1185">Reference proteome</keyword>